<keyword evidence="6" id="KW-1185">Reference proteome</keyword>
<evidence type="ECO:0000256" key="4">
    <source>
        <dbReference type="SAM" id="Phobius"/>
    </source>
</evidence>
<dbReference type="GO" id="GO:0007165">
    <property type="term" value="P:signal transduction"/>
    <property type="evidence" value="ECO:0007669"/>
    <property type="project" value="TreeGrafter"/>
</dbReference>
<dbReference type="InterPro" id="IPR032640">
    <property type="entry name" value="AMPK1_CBM"/>
</dbReference>
<evidence type="ECO:0000259" key="5">
    <source>
        <dbReference type="Pfam" id="PF16561"/>
    </source>
</evidence>
<dbReference type="CDD" id="cd02859">
    <property type="entry name" value="E_set_AMPKbeta_like_N"/>
    <property type="match status" value="1"/>
</dbReference>
<dbReference type="GO" id="GO:0005634">
    <property type="term" value="C:nucleus"/>
    <property type="evidence" value="ECO:0007669"/>
    <property type="project" value="TreeGrafter"/>
</dbReference>
<feature type="domain" description="AMP-activated protein kinase glycogen-binding" evidence="5">
    <location>
        <begin position="101"/>
        <end position="176"/>
    </location>
</feature>
<evidence type="ECO:0000256" key="3">
    <source>
        <dbReference type="ARBA" id="ARBA00040010"/>
    </source>
</evidence>
<comment type="function">
    <text evidence="2">Non-catalytic subunit of AMP-activated protein kinase (AMPK), an energy sensor protein kinase that plays a key role in regulating cellular energy metabolism. In response to reduction of intracellular ATP levels, AMPK activates energy-producing pathways and inhibits energy-consuming processes: inhibits protein, carbohydrate and lipid biosynthesis, as well as cell growth and proliferation. AMPK acts via direct phosphorylation of metabolic enzymes, and by longer-term effects via phosphorylation of transcription regulators. Also acts as a regulator of cellular polarity by remodeling the actin cytoskeleton; probably by indirectly activating myosin. Beta non-catalytic subunit acts as a scaffold on which the AMPK complex assembles, via its C-terminus that bridges alpha (PRKAA1 or PRKAA2) and gamma subunits (PRKAG1, PRKAG2 or PRKAG3).</text>
</comment>
<sequence>MKILMRNTTFHFSLLLAQFVSLEENSSRRNVESRIVFGLACLYLTCKVLYFLHFLYRCILINWKSMIVDSRKEACLGVHSNDYVHHECVTRTITFRLKAKDASIIFVTGSFLNWETLLPMKKKDDSDEWVLRVQVPIGHHKYRFVKDGRWTVSDDKRIWADENGYLHNVLHVVAKELNGVKLARKTNFSVDQ</sequence>
<name>A0AAF3FR88_9BILA</name>
<dbReference type="GO" id="GO:0031588">
    <property type="term" value="C:nucleotide-activated protein kinase complex"/>
    <property type="evidence" value="ECO:0007669"/>
    <property type="project" value="TreeGrafter"/>
</dbReference>
<comment type="similarity">
    <text evidence="1">Belongs to the 5'-AMP-activated protein kinase beta subunit family.</text>
</comment>
<evidence type="ECO:0000313" key="7">
    <source>
        <dbReference type="WBParaSite" id="MBELARI_LOCUS9185"/>
    </source>
</evidence>
<evidence type="ECO:0000313" key="6">
    <source>
        <dbReference type="Proteomes" id="UP000887575"/>
    </source>
</evidence>
<dbReference type="GO" id="GO:0019901">
    <property type="term" value="F:protein kinase binding"/>
    <property type="evidence" value="ECO:0007669"/>
    <property type="project" value="TreeGrafter"/>
</dbReference>
<dbReference type="InterPro" id="IPR050827">
    <property type="entry name" value="CRP1_MDG1_kinase"/>
</dbReference>
<reference evidence="7" key="1">
    <citation type="submission" date="2024-02" db="UniProtKB">
        <authorList>
            <consortium name="WormBaseParasite"/>
        </authorList>
    </citation>
    <scope>IDENTIFICATION</scope>
</reference>
<keyword evidence="4" id="KW-1133">Transmembrane helix</keyword>
<organism evidence="6 7">
    <name type="scientific">Mesorhabditis belari</name>
    <dbReference type="NCBI Taxonomy" id="2138241"/>
    <lineage>
        <taxon>Eukaryota</taxon>
        <taxon>Metazoa</taxon>
        <taxon>Ecdysozoa</taxon>
        <taxon>Nematoda</taxon>
        <taxon>Chromadorea</taxon>
        <taxon>Rhabditida</taxon>
        <taxon>Rhabditina</taxon>
        <taxon>Rhabditomorpha</taxon>
        <taxon>Rhabditoidea</taxon>
        <taxon>Rhabditidae</taxon>
        <taxon>Mesorhabditinae</taxon>
        <taxon>Mesorhabditis</taxon>
    </lineage>
</organism>
<feature type="transmembrane region" description="Helical" evidence="4">
    <location>
        <begin position="35"/>
        <end position="56"/>
    </location>
</feature>
<dbReference type="SUPFAM" id="SSF81296">
    <property type="entry name" value="E set domains"/>
    <property type="match status" value="1"/>
</dbReference>
<proteinExistence type="inferred from homology"/>
<dbReference type="InterPro" id="IPR013783">
    <property type="entry name" value="Ig-like_fold"/>
</dbReference>
<keyword evidence="4" id="KW-0472">Membrane</keyword>
<dbReference type="PANTHER" id="PTHR10343">
    <property type="entry name" value="5'-AMP-ACTIVATED PROTEIN KINASE , BETA SUBUNIT"/>
    <property type="match status" value="1"/>
</dbReference>
<dbReference type="Gene3D" id="2.60.40.10">
    <property type="entry name" value="Immunoglobulins"/>
    <property type="match status" value="1"/>
</dbReference>
<dbReference type="InterPro" id="IPR014756">
    <property type="entry name" value="Ig_E-set"/>
</dbReference>
<protein>
    <recommendedName>
        <fullName evidence="3">5'-AMP-activated protein kinase subunit beta-1</fullName>
    </recommendedName>
</protein>
<dbReference type="WBParaSite" id="MBELARI_LOCUS9185">
    <property type="protein sequence ID" value="MBELARI_LOCUS9185"/>
    <property type="gene ID" value="MBELARI_LOCUS9185"/>
</dbReference>
<accession>A0AAF3FR88</accession>
<dbReference type="PANTHER" id="PTHR10343:SF84">
    <property type="entry name" value="5'-AMP-ACTIVATED PROTEIN KINASE SUBUNIT BETA-1"/>
    <property type="match status" value="1"/>
</dbReference>
<dbReference type="Pfam" id="PF16561">
    <property type="entry name" value="AMPK1_CBM"/>
    <property type="match status" value="1"/>
</dbReference>
<dbReference type="GO" id="GO:0005737">
    <property type="term" value="C:cytoplasm"/>
    <property type="evidence" value="ECO:0007669"/>
    <property type="project" value="TreeGrafter"/>
</dbReference>
<dbReference type="AlphaFoldDB" id="A0AAF3FR88"/>
<evidence type="ECO:0000256" key="2">
    <source>
        <dbReference type="ARBA" id="ARBA00025180"/>
    </source>
</evidence>
<dbReference type="Proteomes" id="UP000887575">
    <property type="component" value="Unassembled WGS sequence"/>
</dbReference>
<keyword evidence="4" id="KW-0812">Transmembrane</keyword>
<evidence type="ECO:0000256" key="1">
    <source>
        <dbReference type="ARBA" id="ARBA00010926"/>
    </source>
</evidence>